<dbReference type="Proteomes" id="UP000608513">
    <property type="component" value="Unassembled WGS sequence"/>
</dbReference>
<organism evidence="1 2">
    <name type="scientific">Ramlibacter cellulosilyticus</name>
    <dbReference type="NCBI Taxonomy" id="2764187"/>
    <lineage>
        <taxon>Bacteria</taxon>
        <taxon>Pseudomonadati</taxon>
        <taxon>Pseudomonadota</taxon>
        <taxon>Betaproteobacteria</taxon>
        <taxon>Burkholderiales</taxon>
        <taxon>Comamonadaceae</taxon>
        <taxon>Ramlibacter</taxon>
    </lineage>
</organism>
<sequence>MMPDLRLIIASDAYELRRDGTPLARLERGAAALLPDAGMRLREIDIEVAIERTEDWIMRFSKAFDGLQLEVRDTTGRLRRHLGPQASFTTDAVERAFSRVHDAVVRDQVSDREAVADVILLRELAHHGNLSGIVVQDA</sequence>
<dbReference type="RefSeq" id="WP_187074185.1">
    <property type="nucleotide sequence ID" value="NZ_JACORT010000001.1"/>
</dbReference>
<gene>
    <name evidence="1" type="ORF">H8N03_00620</name>
</gene>
<name>A0A923S9P1_9BURK</name>
<proteinExistence type="predicted"/>
<accession>A0A923S9P1</accession>
<reference evidence="1" key="1">
    <citation type="submission" date="2020-08" db="EMBL/GenBank/DDBJ databases">
        <title>Ramlibacter sp. USB13 16S ribosomal RNA gene genome sequencing and assembly.</title>
        <authorList>
            <person name="Kang M."/>
        </authorList>
    </citation>
    <scope>NUCLEOTIDE SEQUENCE</scope>
    <source>
        <strain evidence="1">USB13</strain>
    </source>
</reference>
<evidence type="ECO:0000313" key="1">
    <source>
        <dbReference type="EMBL" id="MBC5781423.1"/>
    </source>
</evidence>
<protein>
    <submittedName>
        <fullName evidence="1">Uncharacterized protein</fullName>
    </submittedName>
</protein>
<evidence type="ECO:0000313" key="2">
    <source>
        <dbReference type="Proteomes" id="UP000608513"/>
    </source>
</evidence>
<keyword evidence="2" id="KW-1185">Reference proteome</keyword>
<dbReference type="AlphaFoldDB" id="A0A923S9P1"/>
<comment type="caution">
    <text evidence="1">The sequence shown here is derived from an EMBL/GenBank/DDBJ whole genome shotgun (WGS) entry which is preliminary data.</text>
</comment>
<dbReference type="EMBL" id="JACORT010000001">
    <property type="protein sequence ID" value="MBC5781423.1"/>
    <property type="molecule type" value="Genomic_DNA"/>
</dbReference>